<sequence length="500" mass="53344">MPEIESAPASLVTPDTVKTTAGTFEFADGLPTEETAAAVYAQLDRMHGIEAYRAGLPAVSLWAMRRAMLAAGVADGDVPLFSELMDSRSLFLTANADTVYFFTFLDLSAGPLVVDVPGPDRGQGGRYLFAGPGYEGPLPEGGVSVHRVRTSRVWLLGRCFLEDGDPAPAARRIREQLRITPCTPGGHGTSVASFLLGRAALAEPTGPRPPRFVEGSGLVINTVAPVDASFFTLLDEALQAESAGALDPEVAAPIAAVGIVHGRPFEPDAARQEVLADAAATANAYVRTVAMRPRAAEGFDFYPGSGSRWTSPLFSGGFDFQAAPPLVTRDGLQPFPDRGAKHLNARAAFFYLATGITPAMCMNLPRIGSQYVGTTLDATGAPLDGDRTYRLVLPPDIPAEKFWSITLYDTRTRSMLATDQRFPRAGSQSCPTPAAVPDKDGSTSLCFAPSRPDGVPEGNWVQTLPGRNWFALLRFYNPLPACFDKSWRPGEIEPVSPANA</sequence>
<gene>
    <name evidence="4" type="ORF">ACFQMG_25985</name>
</gene>
<protein>
    <submittedName>
        <fullName evidence="4">DUF1254 domain-containing protein</fullName>
    </submittedName>
</protein>
<dbReference type="Pfam" id="PF06863">
    <property type="entry name" value="DUF1254"/>
    <property type="match status" value="2"/>
</dbReference>
<reference evidence="5" key="1">
    <citation type="journal article" date="2019" name="Int. J. Syst. Evol. Microbiol.">
        <title>The Global Catalogue of Microorganisms (GCM) 10K type strain sequencing project: providing services to taxonomists for standard genome sequencing and annotation.</title>
        <authorList>
            <consortium name="The Broad Institute Genomics Platform"/>
            <consortium name="The Broad Institute Genome Sequencing Center for Infectious Disease"/>
            <person name="Wu L."/>
            <person name="Ma J."/>
        </authorList>
    </citation>
    <scope>NUCLEOTIDE SEQUENCE [LARGE SCALE GENOMIC DNA]</scope>
    <source>
        <strain evidence="5">CGMCC 1.12859</strain>
    </source>
</reference>
<dbReference type="Gene3D" id="2.60.120.600">
    <property type="entry name" value="Domain of unknown function DUF1214, C-terminal domain"/>
    <property type="match status" value="1"/>
</dbReference>
<feature type="domain" description="DUF1254" evidence="3">
    <location>
        <begin position="120"/>
        <end position="181"/>
    </location>
</feature>
<dbReference type="InterPro" id="IPR037050">
    <property type="entry name" value="DUF1254_sf"/>
</dbReference>
<dbReference type="RefSeq" id="WP_380232155.1">
    <property type="nucleotide sequence ID" value="NZ_JBHSVH010000002.1"/>
</dbReference>
<evidence type="ECO:0000259" key="2">
    <source>
        <dbReference type="Pfam" id="PF06742"/>
    </source>
</evidence>
<organism evidence="4 5">
    <name type="scientific">Kitasatospora paranensis</name>
    <dbReference type="NCBI Taxonomy" id="258053"/>
    <lineage>
        <taxon>Bacteria</taxon>
        <taxon>Bacillati</taxon>
        <taxon>Actinomycetota</taxon>
        <taxon>Actinomycetes</taxon>
        <taxon>Kitasatosporales</taxon>
        <taxon>Streptomycetaceae</taxon>
        <taxon>Kitasatospora</taxon>
    </lineage>
</organism>
<dbReference type="InterPro" id="IPR010621">
    <property type="entry name" value="DUF1214"/>
</dbReference>
<evidence type="ECO:0000259" key="3">
    <source>
        <dbReference type="Pfam" id="PF06863"/>
    </source>
</evidence>
<dbReference type="PANTHER" id="PTHR36509:SF3">
    <property type="entry name" value="SIGNAL PEPTIDE PROTEIN"/>
    <property type="match status" value="1"/>
</dbReference>
<dbReference type="InterPro" id="IPR037049">
    <property type="entry name" value="DUF1214_C_sf"/>
</dbReference>
<evidence type="ECO:0000256" key="1">
    <source>
        <dbReference type="SAM" id="MobiDB-lite"/>
    </source>
</evidence>
<comment type="caution">
    <text evidence="4">The sequence shown here is derived from an EMBL/GenBank/DDBJ whole genome shotgun (WGS) entry which is preliminary data.</text>
</comment>
<dbReference type="EMBL" id="JBHTAJ010000057">
    <property type="protein sequence ID" value="MFC7183007.1"/>
    <property type="molecule type" value="Genomic_DNA"/>
</dbReference>
<accession>A0ABW2G2V7</accession>
<dbReference type="SUPFAM" id="SSF160935">
    <property type="entry name" value="VPA0735-like"/>
    <property type="match status" value="1"/>
</dbReference>
<proteinExistence type="predicted"/>
<dbReference type="InterPro" id="IPR010679">
    <property type="entry name" value="DUF1254"/>
</dbReference>
<feature type="region of interest" description="Disordered" evidence="1">
    <location>
        <begin position="422"/>
        <end position="442"/>
    </location>
</feature>
<dbReference type="Gene3D" id="1.10.3360.10">
    <property type="entry name" value="VPA0735-like domain"/>
    <property type="match status" value="1"/>
</dbReference>
<dbReference type="PANTHER" id="PTHR36509">
    <property type="entry name" value="BLL3101 PROTEIN"/>
    <property type="match status" value="1"/>
</dbReference>
<evidence type="ECO:0000313" key="4">
    <source>
        <dbReference type="EMBL" id="MFC7183007.1"/>
    </source>
</evidence>
<feature type="domain" description="DUF1214" evidence="2">
    <location>
        <begin position="370"/>
        <end position="479"/>
    </location>
</feature>
<dbReference type="Gene3D" id="2.60.40.1610">
    <property type="entry name" value="Domain of unknown function DUF1254"/>
    <property type="match status" value="2"/>
</dbReference>
<dbReference type="Proteomes" id="UP001596435">
    <property type="component" value="Unassembled WGS sequence"/>
</dbReference>
<dbReference type="Pfam" id="PF06742">
    <property type="entry name" value="DUF1214"/>
    <property type="match status" value="1"/>
</dbReference>
<evidence type="ECO:0000313" key="5">
    <source>
        <dbReference type="Proteomes" id="UP001596435"/>
    </source>
</evidence>
<keyword evidence="5" id="KW-1185">Reference proteome</keyword>
<feature type="domain" description="DUF1254" evidence="3">
    <location>
        <begin position="87"/>
        <end position="118"/>
    </location>
</feature>
<name>A0ABW2G2V7_9ACTN</name>